<gene>
    <name evidence="6" type="ORF">CKAN_01595000</name>
</gene>
<dbReference type="Gene3D" id="3.40.50.300">
    <property type="entry name" value="P-loop containing nucleotide triphosphate hydrolases"/>
    <property type="match status" value="1"/>
</dbReference>
<evidence type="ECO:0000259" key="5">
    <source>
        <dbReference type="Pfam" id="PF18052"/>
    </source>
</evidence>
<name>A0A3S3NUV9_9MAGN</name>
<feature type="domain" description="Disease resistance N-terminal" evidence="5">
    <location>
        <begin position="5"/>
        <end position="88"/>
    </location>
</feature>
<dbReference type="InterPro" id="IPR041118">
    <property type="entry name" value="Rx_N"/>
</dbReference>
<dbReference type="AlphaFoldDB" id="A0A3S3NUV9"/>
<dbReference type="InterPro" id="IPR038005">
    <property type="entry name" value="RX-like_CC"/>
</dbReference>
<dbReference type="Proteomes" id="UP000283530">
    <property type="component" value="Unassembled WGS sequence"/>
</dbReference>
<evidence type="ECO:0000259" key="4">
    <source>
        <dbReference type="Pfam" id="PF00931"/>
    </source>
</evidence>
<evidence type="ECO:0000313" key="7">
    <source>
        <dbReference type="Proteomes" id="UP000283530"/>
    </source>
</evidence>
<keyword evidence="2" id="KW-0547">Nucleotide-binding</keyword>
<accession>A0A3S3NUV9</accession>
<feature type="domain" description="NB-ARC" evidence="4">
    <location>
        <begin position="174"/>
        <end position="271"/>
    </location>
</feature>
<evidence type="ECO:0000256" key="1">
    <source>
        <dbReference type="ARBA" id="ARBA00022737"/>
    </source>
</evidence>
<dbReference type="GO" id="GO:0006952">
    <property type="term" value="P:defense response"/>
    <property type="evidence" value="ECO:0007669"/>
    <property type="project" value="UniProtKB-KW"/>
</dbReference>
<dbReference type="Pfam" id="PF00931">
    <property type="entry name" value="NB-ARC"/>
    <property type="match status" value="1"/>
</dbReference>
<reference evidence="6 7" key="1">
    <citation type="journal article" date="2019" name="Nat. Plants">
        <title>Stout camphor tree genome fills gaps in understanding of flowering plant genome evolution.</title>
        <authorList>
            <person name="Chaw S.M."/>
            <person name="Liu Y.C."/>
            <person name="Wu Y.W."/>
            <person name="Wang H.Y."/>
            <person name="Lin C.I."/>
            <person name="Wu C.S."/>
            <person name="Ke H.M."/>
            <person name="Chang L.Y."/>
            <person name="Hsu C.Y."/>
            <person name="Yang H.T."/>
            <person name="Sudianto E."/>
            <person name="Hsu M.H."/>
            <person name="Wu K.P."/>
            <person name="Wang L.N."/>
            <person name="Leebens-Mack J.H."/>
            <person name="Tsai I.J."/>
        </authorList>
    </citation>
    <scope>NUCLEOTIDE SEQUENCE [LARGE SCALE GENOMIC DNA]</scope>
    <source>
        <strain evidence="7">cv. Chaw 1501</strain>
        <tissue evidence="6">Young leaves</tissue>
    </source>
</reference>
<organism evidence="6 7">
    <name type="scientific">Cinnamomum micranthum f. kanehirae</name>
    <dbReference type="NCBI Taxonomy" id="337451"/>
    <lineage>
        <taxon>Eukaryota</taxon>
        <taxon>Viridiplantae</taxon>
        <taxon>Streptophyta</taxon>
        <taxon>Embryophyta</taxon>
        <taxon>Tracheophyta</taxon>
        <taxon>Spermatophyta</taxon>
        <taxon>Magnoliopsida</taxon>
        <taxon>Magnoliidae</taxon>
        <taxon>Laurales</taxon>
        <taxon>Lauraceae</taxon>
        <taxon>Cinnamomum</taxon>
    </lineage>
</organism>
<dbReference type="GO" id="GO:0043531">
    <property type="term" value="F:ADP binding"/>
    <property type="evidence" value="ECO:0007669"/>
    <property type="project" value="InterPro"/>
</dbReference>
<comment type="caution">
    <text evidence="6">The sequence shown here is derived from an EMBL/GenBank/DDBJ whole genome shotgun (WGS) entry which is preliminary data.</text>
</comment>
<dbReference type="InterPro" id="IPR027417">
    <property type="entry name" value="P-loop_NTPase"/>
</dbReference>
<protein>
    <submittedName>
        <fullName evidence="6">Putative disease resistance RPP8-like protein 4</fullName>
    </submittedName>
</protein>
<dbReference type="EMBL" id="QPKB01000006">
    <property type="protein sequence ID" value="RWR87020.1"/>
    <property type="molecule type" value="Genomic_DNA"/>
</dbReference>
<dbReference type="PANTHER" id="PTHR19338">
    <property type="entry name" value="TRANSLOCASE OF INNER MITOCHONDRIAL MEMBRANE 13 HOMOLOG"/>
    <property type="match status" value="1"/>
</dbReference>
<proteinExistence type="predicted"/>
<dbReference type="CDD" id="cd14798">
    <property type="entry name" value="RX-CC_like"/>
    <property type="match status" value="1"/>
</dbReference>
<dbReference type="InterPro" id="IPR002182">
    <property type="entry name" value="NB-ARC"/>
</dbReference>
<keyword evidence="1" id="KW-0677">Repeat</keyword>
<dbReference type="Gene3D" id="1.20.5.4130">
    <property type="match status" value="1"/>
</dbReference>
<evidence type="ECO:0000256" key="2">
    <source>
        <dbReference type="ARBA" id="ARBA00022741"/>
    </source>
</evidence>
<keyword evidence="7" id="KW-1185">Reference proteome</keyword>
<dbReference type="PANTHER" id="PTHR19338:SF32">
    <property type="entry name" value="OS06G0287500 PROTEIN"/>
    <property type="match status" value="1"/>
</dbReference>
<evidence type="ECO:0000256" key="3">
    <source>
        <dbReference type="ARBA" id="ARBA00022821"/>
    </source>
</evidence>
<dbReference type="OrthoDB" id="786072at2759"/>
<sequence>MADTVVSLFVKTLGGLLTQELKLLSGVHDDLAWIKAEHESMEACLINADRRRRRDKDVEAWVGQVRHLVFAAEDAIDSFMIEREMQRHLRDESVMHCVAFHICFIKRLMVRRQFRAQIQRIRSDVKEVYERRGRYNLQDVKEPTSSSTPDGGHGDPGVAAPFIEEEDIVGTENIVKELLSVVEENKEYRFVISIVGMGGLGKTTLAKKLYKNIINEKFKEDTKCHAWISVSESFQTKDLLKEMLKEFRGSREAGEMNESNLRENIFNHLQALQQKTPLVTPFGDKKSMLTRNAHKGDKKFFCLSRKGSNQGAK</sequence>
<dbReference type="Pfam" id="PF18052">
    <property type="entry name" value="Rx_N"/>
    <property type="match status" value="1"/>
</dbReference>
<evidence type="ECO:0000313" key="6">
    <source>
        <dbReference type="EMBL" id="RWR87020.1"/>
    </source>
</evidence>
<dbReference type="SUPFAM" id="SSF52540">
    <property type="entry name" value="P-loop containing nucleoside triphosphate hydrolases"/>
    <property type="match status" value="1"/>
</dbReference>
<keyword evidence="3" id="KW-0611">Plant defense</keyword>